<evidence type="ECO:0000259" key="3">
    <source>
        <dbReference type="PROSITE" id="PS50200"/>
    </source>
</evidence>
<dbReference type="Proteomes" id="UP000807504">
    <property type="component" value="Unassembled WGS sequence"/>
</dbReference>
<dbReference type="PROSITE" id="PS50200">
    <property type="entry name" value="RA"/>
    <property type="match status" value="1"/>
</dbReference>
<organism evidence="4 5">
    <name type="scientific">Argiope bruennichi</name>
    <name type="common">Wasp spider</name>
    <name type="synonym">Aranea bruennichi</name>
    <dbReference type="NCBI Taxonomy" id="94029"/>
    <lineage>
        <taxon>Eukaryota</taxon>
        <taxon>Metazoa</taxon>
        <taxon>Ecdysozoa</taxon>
        <taxon>Arthropoda</taxon>
        <taxon>Chelicerata</taxon>
        <taxon>Arachnida</taxon>
        <taxon>Araneae</taxon>
        <taxon>Araneomorphae</taxon>
        <taxon>Entelegynae</taxon>
        <taxon>Araneoidea</taxon>
        <taxon>Araneidae</taxon>
        <taxon>Argiope</taxon>
    </lineage>
</organism>
<dbReference type="Gene3D" id="3.10.20.90">
    <property type="entry name" value="Phosphatidylinositol 3-kinase Catalytic Subunit, Chain A, domain 1"/>
    <property type="match status" value="1"/>
</dbReference>
<feature type="region of interest" description="Disordered" evidence="2">
    <location>
        <begin position="386"/>
        <end position="408"/>
    </location>
</feature>
<dbReference type="InterPro" id="IPR000159">
    <property type="entry name" value="RA_dom"/>
</dbReference>
<feature type="region of interest" description="Disordered" evidence="2">
    <location>
        <begin position="99"/>
        <end position="139"/>
    </location>
</feature>
<evidence type="ECO:0000313" key="4">
    <source>
        <dbReference type="EMBL" id="KAF8767760.1"/>
    </source>
</evidence>
<accession>A0A8T0E8U8</accession>
<feature type="domain" description="Ras-associating" evidence="3">
    <location>
        <begin position="19"/>
        <end position="97"/>
    </location>
</feature>
<dbReference type="GO" id="GO:0007165">
    <property type="term" value="P:signal transduction"/>
    <property type="evidence" value="ECO:0007669"/>
    <property type="project" value="InterPro"/>
</dbReference>
<feature type="compositionally biased region" description="Low complexity" evidence="2">
    <location>
        <begin position="395"/>
        <end position="408"/>
    </location>
</feature>
<proteinExistence type="predicted"/>
<reference evidence="4" key="1">
    <citation type="journal article" date="2020" name="bioRxiv">
        <title>Chromosome-level reference genome of the European wasp spider Argiope bruennichi: a resource for studies on range expansion and evolutionary adaptation.</title>
        <authorList>
            <person name="Sheffer M.M."/>
            <person name="Hoppe A."/>
            <person name="Krehenwinkel H."/>
            <person name="Uhl G."/>
            <person name="Kuss A.W."/>
            <person name="Jensen L."/>
            <person name="Jensen C."/>
            <person name="Gillespie R.G."/>
            <person name="Hoff K.J."/>
            <person name="Prost S."/>
        </authorList>
    </citation>
    <scope>NUCLEOTIDE SEQUENCE</scope>
</reference>
<dbReference type="InterPro" id="IPR033593">
    <property type="entry name" value="N-RASSF"/>
</dbReference>
<dbReference type="SUPFAM" id="SSF54236">
    <property type="entry name" value="Ubiquitin-like"/>
    <property type="match status" value="1"/>
</dbReference>
<sequence length="419" mass="47641">MGTEIPLWIGGLQKWVTGVTKQTTCEEVIKAVLSANENYHYHKNGTKTQRDHKNYIIVERWHKVEKPLDPRSRLLKVWNTWGLEQCNVRFLLKRAHHAQTSGSTPRDIKSHRRKVSTKSAKTWHPRKLRSESEDDGSVGCCLDDDDQFPATEEQLRNLISSQSDAIASQLKKLRSKDEEIEQIENEIHTQRMHQIGANYVLDTYLAESSEGDSSNSSGVQNGTATAATDDGMNSKSNNVTCDIFDHCIELYEKVLQICDQVHQEELTIKELTFKIQQSLQMKDKENGCKLLIGDDPELAFASPERLEEILNRTRLDIERLLRINQTQQLTIQQNEKTLVDCAKIIEDKHYYLQHLKLDLDRLDKDNLRLQEEFSAIQVISVDRSGTCDAPENGDSNSDTGLSSLHSSSDDGANVLDTLV</sequence>
<name>A0A8T0E8U8_ARGBR</name>
<dbReference type="CDD" id="cd16123">
    <property type="entry name" value="RA_RASSF7_like"/>
    <property type="match status" value="1"/>
</dbReference>
<feature type="coiled-coil region" evidence="1">
    <location>
        <begin position="166"/>
        <end position="193"/>
    </location>
</feature>
<feature type="compositionally biased region" description="Basic residues" evidence="2">
    <location>
        <begin position="109"/>
        <end position="127"/>
    </location>
</feature>
<keyword evidence="1" id="KW-0175">Coiled coil</keyword>
<feature type="compositionally biased region" description="Low complexity" evidence="2">
    <location>
        <begin position="208"/>
        <end position="218"/>
    </location>
</feature>
<dbReference type="EMBL" id="JABXBU010002230">
    <property type="protein sequence ID" value="KAF8767760.1"/>
    <property type="molecule type" value="Genomic_DNA"/>
</dbReference>
<reference evidence="4" key="2">
    <citation type="submission" date="2020-06" db="EMBL/GenBank/DDBJ databases">
        <authorList>
            <person name="Sheffer M."/>
        </authorList>
    </citation>
    <scope>NUCLEOTIDE SEQUENCE</scope>
</reference>
<feature type="compositionally biased region" description="Polar residues" evidence="2">
    <location>
        <begin position="219"/>
        <end position="232"/>
    </location>
</feature>
<evidence type="ECO:0000313" key="5">
    <source>
        <dbReference type="Proteomes" id="UP000807504"/>
    </source>
</evidence>
<dbReference type="InterPro" id="IPR029071">
    <property type="entry name" value="Ubiquitin-like_domsf"/>
</dbReference>
<gene>
    <name evidence="4" type="ORF">HNY73_020659</name>
</gene>
<comment type="caution">
    <text evidence="4">The sequence shown here is derived from an EMBL/GenBank/DDBJ whole genome shotgun (WGS) entry which is preliminary data.</text>
</comment>
<dbReference type="PANTHER" id="PTHR15286">
    <property type="entry name" value="RAS-ASSOCIATING DOMAIN CONTAINING PROTEIN"/>
    <property type="match status" value="1"/>
</dbReference>
<dbReference type="AlphaFoldDB" id="A0A8T0E8U8"/>
<keyword evidence="5" id="KW-1185">Reference proteome</keyword>
<evidence type="ECO:0000256" key="1">
    <source>
        <dbReference type="SAM" id="Coils"/>
    </source>
</evidence>
<evidence type="ECO:0000256" key="2">
    <source>
        <dbReference type="SAM" id="MobiDB-lite"/>
    </source>
</evidence>
<feature type="region of interest" description="Disordered" evidence="2">
    <location>
        <begin position="208"/>
        <end position="232"/>
    </location>
</feature>
<dbReference type="PANTHER" id="PTHR15286:SF1">
    <property type="entry name" value="FI07216P"/>
    <property type="match status" value="1"/>
</dbReference>
<protein>
    <submittedName>
        <fullName evidence="4">Ras association domain-containing protein 10</fullName>
    </submittedName>
</protein>